<gene>
    <name evidence="3" type="ORF">KL86CLO1_12671</name>
</gene>
<dbReference type="EMBL" id="FLUN01000001">
    <property type="protein sequence ID" value="SBW09501.1"/>
    <property type="molecule type" value="Genomic_DNA"/>
</dbReference>
<keyword evidence="1" id="KW-0812">Transmembrane</keyword>
<evidence type="ECO:0000259" key="2">
    <source>
        <dbReference type="Pfam" id="PF12724"/>
    </source>
</evidence>
<dbReference type="InterPro" id="IPR026816">
    <property type="entry name" value="Flavodoxin_dom"/>
</dbReference>
<keyword evidence="1" id="KW-0472">Membrane</keyword>
<evidence type="ECO:0000313" key="3">
    <source>
        <dbReference type="EMBL" id="SBW09501.1"/>
    </source>
</evidence>
<dbReference type="AlphaFoldDB" id="A0A212KCW9"/>
<dbReference type="Gene3D" id="3.40.50.360">
    <property type="match status" value="1"/>
</dbReference>
<evidence type="ECO:0000256" key="1">
    <source>
        <dbReference type="SAM" id="Phobius"/>
    </source>
</evidence>
<dbReference type="SUPFAM" id="SSF52218">
    <property type="entry name" value="Flavoproteins"/>
    <property type="match status" value="1"/>
</dbReference>
<sequence>MVAVYILIGVLLVMLVLGLAAMIFFKLAIGTRDSWRNPEEKIVGDGAKKALLLYQPSNGKHNVSMAMALAELAAGRGYTVTVNHPSEKLTYDPAEYDLLIYGSAVYMGETSKALRNYIQAHPVTGKDVLIFVTGLQPESPEGEALKLLLPDANRVSTIKVTTKETQRLLDFAKLHIPEGEPRATSRS</sequence>
<name>A0A212KCW9_9FIRM</name>
<dbReference type="Pfam" id="PF12724">
    <property type="entry name" value="Flavodoxin_5"/>
    <property type="match status" value="1"/>
</dbReference>
<protein>
    <recommendedName>
        <fullName evidence="2">Flavodoxin domain-containing protein</fullName>
    </recommendedName>
</protein>
<dbReference type="InterPro" id="IPR029039">
    <property type="entry name" value="Flavoprotein-like_sf"/>
</dbReference>
<accession>A0A212KCW9</accession>
<proteinExistence type="predicted"/>
<keyword evidence="1" id="KW-1133">Transmembrane helix</keyword>
<feature type="transmembrane region" description="Helical" evidence="1">
    <location>
        <begin position="6"/>
        <end position="29"/>
    </location>
</feature>
<reference evidence="3" key="1">
    <citation type="submission" date="2016-04" db="EMBL/GenBank/DDBJ databases">
        <authorList>
            <person name="Evans L.H."/>
            <person name="Alamgir A."/>
            <person name="Owens N."/>
            <person name="Weber N.D."/>
            <person name="Virtaneva K."/>
            <person name="Barbian K."/>
            <person name="Babar A."/>
            <person name="Rosenke K."/>
        </authorList>
    </citation>
    <scope>NUCLEOTIDE SEQUENCE</scope>
    <source>
        <strain evidence="3">86</strain>
    </source>
</reference>
<organism evidence="3">
    <name type="scientific">uncultured Eubacteriales bacterium</name>
    <dbReference type="NCBI Taxonomy" id="172733"/>
    <lineage>
        <taxon>Bacteria</taxon>
        <taxon>Bacillati</taxon>
        <taxon>Bacillota</taxon>
        <taxon>Clostridia</taxon>
        <taxon>Eubacteriales</taxon>
        <taxon>environmental samples</taxon>
    </lineage>
</organism>
<feature type="domain" description="Flavodoxin" evidence="2">
    <location>
        <begin position="66"/>
        <end position="143"/>
    </location>
</feature>